<feature type="region of interest" description="Disordered" evidence="14">
    <location>
        <begin position="88"/>
        <end position="108"/>
    </location>
</feature>
<keyword evidence="7" id="KW-0862">Zinc</keyword>
<evidence type="ECO:0000256" key="9">
    <source>
        <dbReference type="ARBA" id="ARBA00023204"/>
    </source>
</evidence>
<dbReference type="Gene3D" id="3.20.190.10">
    <property type="entry name" value="MutM-like, N-terminal"/>
    <property type="match status" value="1"/>
</dbReference>
<evidence type="ECO:0000256" key="14">
    <source>
        <dbReference type="SAM" id="MobiDB-lite"/>
    </source>
</evidence>
<comment type="caution">
    <text evidence="17">The sequence shown here is derived from an EMBL/GenBank/DDBJ whole genome shotgun (WGS) entry which is preliminary data.</text>
</comment>
<dbReference type="Pfam" id="PF01149">
    <property type="entry name" value="Fapy_DNA_glyco"/>
    <property type="match status" value="1"/>
</dbReference>
<dbReference type="PROSITE" id="PS51068">
    <property type="entry name" value="FPG_CAT"/>
    <property type="match status" value="1"/>
</dbReference>
<dbReference type="GO" id="GO:0003906">
    <property type="term" value="F:DNA-(apurinic or apyrimidinic site) endonuclease activity"/>
    <property type="evidence" value="ECO:0007669"/>
    <property type="project" value="InterPro"/>
</dbReference>
<dbReference type="SMART" id="SM01232">
    <property type="entry name" value="H2TH"/>
    <property type="match status" value="1"/>
</dbReference>
<keyword evidence="11" id="KW-0511">Multifunctional enzyme</keyword>
<dbReference type="PANTHER" id="PTHR22993:SF9">
    <property type="entry name" value="FORMAMIDOPYRIMIDINE-DNA GLYCOSYLASE"/>
    <property type="match status" value="1"/>
</dbReference>
<keyword evidence="5 13" id="KW-0863">Zinc-finger</keyword>
<evidence type="ECO:0000313" key="18">
    <source>
        <dbReference type="Proteomes" id="UP000295560"/>
    </source>
</evidence>
<dbReference type="InterPro" id="IPR012319">
    <property type="entry name" value="FPG_cat"/>
</dbReference>
<evidence type="ECO:0000256" key="6">
    <source>
        <dbReference type="ARBA" id="ARBA00022801"/>
    </source>
</evidence>
<dbReference type="SUPFAM" id="SSF57716">
    <property type="entry name" value="Glucocorticoid receptor-like (DNA-binding domain)"/>
    <property type="match status" value="1"/>
</dbReference>
<evidence type="ECO:0000259" key="15">
    <source>
        <dbReference type="PROSITE" id="PS51066"/>
    </source>
</evidence>
<dbReference type="AlphaFoldDB" id="A0A4R1HLI3"/>
<dbReference type="GO" id="GO:0016829">
    <property type="term" value="F:lyase activity"/>
    <property type="evidence" value="ECO:0007669"/>
    <property type="project" value="UniProtKB-KW"/>
</dbReference>
<evidence type="ECO:0000256" key="3">
    <source>
        <dbReference type="ARBA" id="ARBA00022723"/>
    </source>
</evidence>
<dbReference type="GO" id="GO:0006284">
    <property type="term" value="P:base-excision repair"/>
    <property type="evidence" value="ECO:0007669"/>
    <property type="project" value="InterPro"/>
</dbReference>
<evidence type="ECO:0000256" key="7">
    <source>
        <dbReference type="ARBA" id="ARBA00022833"/>
    </source>
</evidence>
<evidence type="ECO:0000256" key="2">
    <source>
        <dbReference type="ARBA" id="ARBA00009409"/>
    </source>
</evidence>
<keyword evidence="9" id="KW-0234">DNA repair</keyword>
<dbReference type="PROSITE" id="PS51066">
    <property type="entry name" value="ZF_FPG_2"/>
    <property type="match status" value="1"/>
</dbReference>
<dbReference type="GO" id="GO:0008270">
    <property type="term" value="F:zinc ion binding"/>
    <property type="evidence" value="ECO:0007669"/>
    <property type="project" value="UniProtKB-KW"/>
</dbReference>
<gene>
    <name evidence="17" type="ORF">EV378_5875</name>
</gene>
<dbReference type="Proteomes" id="UP000295560">
    <property type="component" value="Unassembled WGS sequence"/>
</dbReference>
<dbReference type="InterPro" id="IPR015886">
    <property type="entry name" value="H2TH_FPG"/>
</dbReference>
<evidence type="ECO:0000259" key="16">
    <source>
        <dbReference type="PROSITE" id="PS51068"/>
    </source>
</evidence>
<keyword evidence="18" id="KW-1185">Reference proteome</keyword>
<keyword evidence="8" id="KW-0238">DNA-binding</keyword>
<organism evidence="17 18">
    <name type="scientific">Pseudonocardia endophytica</name>
    <dbReference type="NCBI Taxonomy" id="401976"/>
    <lineage>
        <taxon>Bacteria</taxon>
        <taxon>Bacillati</taxon>
        <taxon>Actinomycetota</taxon>
        <taxon>Actinomycetes</taxon>
        <taxon>Pseudonocardiales</taxon>
        <taxon>Pseudonocardiaceae</taxon>
        <taxon>Pseudonocardia</taxon>
    </lineage>
</organism>
<dbReference type="Gene3D" id="1.10.8.50">
    <property type="match status" value="1"/>
</dbReference>
<evidence type="ECO:0000256" key="10">
    <source>
        <dbReference type="ARBA" id="ARBA00023239"/>
    </source>
</evidence>
<dbReference type="SUPFAM" id="SSF81624">
    <property type="entry name" value="N-terminal domain of MutM-like DNA repair proteins"/>
    <property type="match status" value="1"/>
</dbReference>
<dbReference type="InterPro" id="IPR000214">
    <property type="entry name" value="Znf_DNA_glyclase/AP_lyase"/>
</dbReference>
<evidence type="ECO:0000256" key="5">
    <source>
        <dbReference type="ARBA" id="ARBA00022771"/>
    </source>
</evidence>
<dbReference type="SUPFAM" id="SSF46946">
    <property type="entry name" value="S13-like H2TH domain"/>
    <property type="match status" value="1"/>
</dbReference>
<dbReference type="PANTHER" id="PTHR22993">
    <property type="entry name" value="FORMAMIDOPYRIMIDINE-DNA GLYCOSYLASE"/>
    <property type="match status" value="1"/>
</dbReference>
<sequence length="269" mass="29899">MPELPEVENARQVLALAVGREIASIDDRDEWLCRPHRAGDIATALKGGRLTATHRRGKTMWCDTETSDGDEGPALGVHLGMGGRIVVTDPDGDRIGGGTKRPDRRPRKAEWDRFTIDFTDGGQFRLFDKRRLGRIRLDPDLSDLGPDAENMKPAEFRDRISRGRSAVKARLLDQSVLAGVGNLLADQTLWQARIDPSARANELTRTELDRLHRNLNRALADAVENGGVHTGNFIEHRHTGGHCPRCGTEVERGKVGGRTTWWCPKEQHA</sequence>
<feature type="domain" description="Formamidopyrimidine-DNA glycosylase catalytic" evidence="16">
    <location>
        <begin position="2"/>
        <end position="133"/>
    </location>
</feature>
<keyword evidence="6" id="KW-0378">Hydrolase</keyword>
<dbReference type="GO" id="GO:0008534">
    <property type="term" value="F:oxidized purine nucleobase lesion DNA N-glycosylase activity"/>
    <property type="evidence" value="ECO:0007669"/>
    <property type="project" value="UniProtKB-EC"/>
</dbReference>
<proteinExistence type="inferred from homology"/>
<protein>
    <submittedName>
        <fullName evidence="17">Formamidopyrimidine-DNA glycosylase</fullName>
    </submittedName>
</protein>
<reference evidence="17 18" key="1">
    <citation type="submission" date="2019-03" db="EMBL/GenBank/DDBJ databases">
        <title>Sequencing the genomes of 1000 actinobacteria strains.</title>
        <authorList>
            <person name="Klenk H.-P."/>
        </authorList>
    </citation>
    <scope>NUCLEOTIDE SEQUENCE [LARGE SCALE GENOMIC DNA]</scope>
    <source>
        <strain evidence="17 18">DSM 44969</strain>
    </source>
</reference>
<dbReference type="GO" id="GO:0003684">
    <property type="term" value="F:damaged DNA binding"/>
    <property type="evidence" value="ECO:0007669"/>
    <property type="project" value="InterPro"/>
</dbReference>
<keyword evidence="3" id="KW-0479">Metal-binding</keyword>
<feature type="domain" description="FPG-type" evidence="15">
    <location>
        <begin position="234"/>
        <end position="268"/>
    </location>
</feature>
<evidence type="ECO:0000256" key="13">
    <source>
        <dbReference type="PROSITE-ProRule" id="PRU00391"/>
    </source>
</evidence>
<evidence type="ECO:0000256" key="8">
    <source>
        <dbReference type="ARBA" id="ARBA00023125"/>
    </source>
</evidence>
<dbReference type="InterPro" id="IPR035937">
    <property type="entry name" value="FPG_N"/>
</dbReference>
<accession>A0A4R1HLI3</accession>
<evidence type="ECO:0000256" key="1">
    <source>
        <dbReference type="ARBA" id="ARBA00001668"/>
    </source>
</evidence>
<comment type="similarity">
    <text evidence="2">Belongs to the FPG family.</text>
</comment>
<dbReference type="Pfam" id="PF06831">
    <property type="entry name" value="H2TH"/>
    <property type="match status" value="1"/>
</dbReference>
<evidence type="ECO:0000313" key="17">
    <source>
        <dbReference type="EMBL" id="TCK21883.1"/>
    </source>
</evidence>
<keyword evidence="10" id="KW-0456">Lyase</keyword>
<evidence type="ECO:0000256" key="4">
    <source>
        <dbReference type="ARBA" id="ARBA00022763"/>
    </source>
</evidence>
<dbReference type="InterPro" id="IPR010979">
    <property type="entry name" value="Ribosomal_uS13-like_H2TH"/>
</dbReference>
<evidence type="ECO:0000256" key="11">
    <source>
        <dbReference type="ARBA" id="ARBA00023268"/>
    </source>
</evidence>
<keyword evidence="12" id="KW-0326">Glycosidase</keyword>
<evidence type="ECO:0000256" key="12">
    <source>
        <dbReference type="ARBA" id="ARBA00023295"/>
    </source>
</evidence>
<keyword evidence="4" id="KW-0227">DNA damage</keyword>
<comment type="catalytic activity">
    <reaction evidence="1">
        <text>Hydrolysis of DNA containing ring-opened 7-methylguanine residues, releasing 2,6-diamino-4-hydroxy-5-(N-methyl)formamidopyrimidine.</text>
        <dbReference type="EC" id="3.2.2.23"/>
    </reaction>
</comment>
<dbReference type="EMBL" id="SMFZ01000002">
    <property type="protein sequence ID" value="TCK21883.1"/>
    <property type="molecule type" value="Genomic_DNA"/>
</dbReference>
<name>A0A4R1HLI3_PSEEN</name>
<dbReference type="SMART" id="SM00898">
    <property type="entry name" value="Fapy_DNA_glyco"/>
    <property type="match status" value="1"/>
</dbReference>